<keyword evidence="5" id="KW-1185">Reference proteome</keyword>
<dbReference type="Pfam" id="PF00702">
    <property type="entry name" value="Hydrolase"/>
    <property type="match status" value="1"/>
</dbReference>
<dbReference type="Gramene" id="HORVU.MOREX.r2.7HG0529680.1">
    <property type="protein sequence ID" value="HORVU.MOREX.r2.7HG0529680.1"/>
    <property type="gene ID" value="HORVU.MOREX.r2.7HG0529680"/>
</dbReference>
<reference evidence="4" key="3">
    <citation type="submission" date="2022-01" db="UniProtKB">
        <authorList>
            <consortium name="EnsemblPlants"/>
        </authorList>
    </citation>
    <scope>IDENTIFICATION</scope>
    <source>
        <strain evidence="4">subsp. vulgare</strain>
    </source>
</reference>
<dbReference type="InterPro" id="IPR036412">
    <property type="entry name" value="HAD-like_sf"/>
</dbReference>
<evidence type="ECO:0000256" key="1">
    <source>
        <dbReference type="ARBA" id="ARBA00001946"/>
    </source>
</evidence>
<dbReference type="Proteomes" id="UP000011116">
    <property type="component" value="Chromosome 7H"/>
</dbReference>
<comment type="cofactor">
    <cofactor evidence="1">
        <name>Mg(2+)</name>
        <dbReference type="ChEBI" id="CHEBI:18420"/>
    </cofactor>
</comment>
<evidence type="ECO:0000256" key="3">
    <source>
        <dbReference type="ARBA" id="ARBA00022842"/>
    </source>
</evidence>
<dbReference type="CDD" id="cd07505">
    <property type="entry name" value="HAD_BPGM-like"/>
    <property type="match status" value="1"/>
</dbReference>
<evidence type="ECO:0000256" key="2">
    <source>
        <dbReference type="ARBA" id="ARBA00022723"/>
    </source>
</evidence>
<dbReference type="GO" id="GO:0046872">
    <property type="term" value="F:metal ion binding"/>
    <property type="evidence" value="ECO:0007669"/>
    <property type="project" value="UniProtKB-KW"/>
</dbReference>
<reference evidence="4" key="2">
    <citation type="submission" date="2020-10" db="EMBL/GenBank/DDBJ databases">
        <authorList>
            <person name="Scholz U."/>
            <person name="Mascher M."/>
            <person name="Fiebig A."/>
        </authorList>
    </citation>
    <scope>NUCLEOTIDE SEQUENCE [LARGE SCALE GENOMIC DNA]</scope>
    <source>
        <strain evidence="4">cv. Morex</strain>
    </source>
</reference>
<organism evidence="4 5">
    <name type="scientific">Hordeum vulgare subsp. vulgare</name>
    <name type="common">Domesticated barley</name>
    <dbReference type="NCBI Taxonomy" id="112509"/>
    <lineage>
        <taxon>Eukaryota</taxon>
        <taxon>Viridiplantae</taxon>
        <taxon>Streptophyta</taxon>
        <taxon>Embryophyta</taxon>
        <taxon>Tracheophyta</taxon>
        <taxon>Spermatophyta</taxon>
        <taxon>Magnoliopsida</taxon>
        <taxon>Liliopsida</taxon>
        <taxon>Poales</taxon>
        <taxon>Poaceae</taxon>
        <taxon>BOP clade</taxon>
        <taxon>Pooideae</taxon>
        <taxon>Triticodae</taxon>
        <taxon>Triticeae</taxon>
        <taxon>Hordeinae</taxon>
        <taxon>Hordeum</taxon>
    </lineage>
</organism>
<dbReference type="Gene3D" id="1.10.150.240">
    <property type="entry name" value="Putative phosphatase, domain 2"/>
    <property type="match status" value="1"/>
</dbReference>
<evidence type="ECO:0008006" key="6">
    <source>
        <dbReference type="Google" id="ProtNLM"/>
    </source>
</evidence>
<keyword evidence="3" id="KW-0460">Magnesium</keyword>
<dbReference type="InterPro" id="IPR023214">
    <property type="entry name" value="HAD_sf"/>
</dbReference>
<reference evidence="5" key="1">
    <citation type="journal article" date="2012" name="Nature">
        <title>A physical, genetic and functional sequence assembly of the barley genome.</title>
        <authorList>
            <consortium name="The International Barley Genome Sequencing Consortium"/>
            <person name="Mayer K.F."/>
            <person name="Waugh R."/>
            <person name="Brown J.W."/>
            <person name="Schulman A."/>
            <person name="Langridge P."/>
            <person name="Platzer M."/>
            <person name="Fincher G.B."/>
            <person name="Muehlbauer G.J."/>
            <person name="Sato K."/>
            <person name="Close T.J."/>
            <person name="Wise R.P."/>
            <person name="Stein N."/>
        </authorList>
    </citation>
    <scope>NUCLEOTIDE SEQUENCE [LARGE SCALE GENOMIC DNA]</scope>
    <source>
        <strain evidence="5">cv. Morex</strain>
    </source>
</reference>
<protein>
    <recommendedName>
        <fullName evidence="6">Beta-phosphoglucomutase</fullName>
    </recommendedName>
</protein>
<dbReference type="InterPro" id="IPR023198">
    <property type="entry name" value="PGP-like_dom2"/>
</dbReference>
<dbReference type="Gramene" id="HORVU.MOREX.r3.7HG0637440.1">
    <property type="protein sequence ID" value="HORVU.MOREX.r3.7HG0637440.1"/>
    <property type="gene ID" value="HORVU.MOREX.r3.7HG0637440"/>
</dbReference>
<proteinExistence type="predicted"/>
<accession>A0A8I7BCY9</accession>
<evidence type="ECO:0000313" key="5">
    <source>
        <dbReference type="Proteomes" id="UP000011116"/>
    </source>
</evidence>
<dbReference type="Gramene" id="HORVU.MOREX.r3.7HG0637400.1">
    <property type="protein sequence ID" value="HORVU.MOREX.r3.7HG0637400.1"/>
    <property type="gene ID" value="HORVU.MOREX.r3.7HG0637400"/>
</dbReference>
<dbReference type="InterPro" id="IPR051600">
    <property type="entry name" value="Beta-PGM-like"/>
</dbReference>
<dbReference type="SUPFAM" id="SSF56784">
    <property type="entry name" value="HAD-like"/>
    <property type="match status" value="1"/>
</dbReference>
<dbReference type="SMR" id="A0A8I7BCY9"/>
<dbReference type="Gene3D" id="3.40.50.1000">
    <property type="entry name" value="HAD superfamily/HAD-like"/>
    <property type="match status" value="1"/>
</dbReference>
<dbReference type="SFLD" id="SFLDG01129">
    <property type="entry name" value="C1.5:_HAD__Beta-PGM__Phosphata"/>
    <property type="match status" value="1"/>
</dbReference>
<dbReference type="SFLD" id="SFLDS00003">
    <property type="entry name" value="Haloacid_Dehalogenase"/>
    <property type="match status" value="1"/>
</dbReference>
<dbReference type="EnsemblPlants" id="HORVU.MOREX.r3.7HG0637440.1">
    <property type="protein sequence ID" value="HORVU.MOREX.r3.7HG0637440.1"/>
    <property type="gene ID" value="HORVU.MOREX.r3.7HG0637440"/>
</dbReference>
<dbReference type="AlphaFoldDB" id="A0A8I7BCY9"/>
<keyword evidence="2" id="KW-0479">Metal-binding</keyword>
<sequence>MERSGGNGICRAASMEALLFDIDGTMCVSDPFHHRAFSELLQGLGYNGGAPITPEFGMAHMAGRSNQHIGRFIFPDWPQQRLHAFFSEKEALFALYAGEGLQEVLGLRELCRWARDRGLKRAAVTNAPRANAELMIGILGLADFFQLVVAGEDCREGRSKPCPDPYLRALALLGASAERTIIFDTTLTDSVVDVQAGVAAGMPVVAIASESREAKVVAAGASMIARDYRDAVAPKIDSELIAVEPHVSFPSRIE</sequence>
<dbReference type="PANTHER" id="PTHR46193">
    <property type="entry name" value="6-PHOSPHOGLUCONATE PHOSPHATASE"/>
    <property type="match status" value="1"/>
</dbReference>
<name>A0A8I7BCY9_HORVV</name>
<dbReference type="GO" id="GO:0003824">
    <property type="term" value="F:catalytic activity"/>
    <property type="evidence" value="ECO:0007669"/>
    <property type="project" value="UniProtKB-ARBA"/>
</dbReference>
<dbReference type="PANTHER" id="PTHR46193:SF20">
    <property type="entry name" value="OS06G0109500 PROTEIN"/>
    <property type="match status" value="1"/>
</dbReference>
<dbReference type="EnsemblPlants" id="HORVU.MOREX.r3.7HG0637400.1">
    <property type="protein sequence ID" value="HORVU.MOREX.r3.7HG0637400.1"/>
    <property type="gene ID" value="HORVU.MOREX.r3.7HG0637400"/>
</dbReference>
<evidence type="ECO:0000313" key="4">
    <source>
        <dbReference type="EnsemblPlants" id="HORVU.MOREX.r3.7HG0637400.1"/>
    </source>
</evidence>